<protein>
    <submittedName>
        <fullName evidence="1">Uncharacterized protein</fullName>
    </submittedName>
</protein>
<proteinExistence type="predicted"/>
<dbReference type="AlphaFoldDB" id="A0A1W1BF55"/>
<accession>A0A1W1BF55</accession>
<gene>
    <name evidence="1" type="ORF">MNB_SV-14-1856</name>
</gene>
<dbReference type="EMBL" id="FPHN01000003">
    <property type="protein sequence ID" value="SFV52171.1"/>
    <property type="molecule type" value="Genomic_DNA"/>
</dbReference>
<reference evidence="1" key="1">
    <citation type="submission" date="2016-10" db="EMBL/GenBank/DDBJ databases">
        <authorList>
            <person name="de Groot N.N."/>
        </authorList>
    </citation>
    <scope>NUCLEOTIDE SEQUENCE</scope>
</reference>
<name>A0A1W1BF55_9ZZZZ</name>
<organism evidence="1">
    <name type="scientific">hydrothermal vent metagenome</name>
    <dbReference type="NCBI Taxonomy" id="652676"/>
    <lineage>
        <taxon>unclassified sequences</taxon>
        <taxon>metagenomes</taxon>
        <taxon>ecological metagenomes</taxon>
    </lineage>
</organism>
<sequence length="77" mass="8859">MEELDIFKKVFLLGISKREKDESMQETLVSLVNTGMFDMKEAKQVLKELRDAKYIVGDNLSMTGVIEADKAEKEFKQ</sequence>
<evidence type="ECO:0000313" key="1">
    <source>
        <dbReference type="EMBL" id="SFV52171.1"/>
    </source>
</evidence>